<dbReference type="EMBL" id="CP036267">
    <property type="protein sequence ID" value="QDT34117.1"/>
    <property type="molecule type" value="Genomic_DNA"/>
</dbReference>
<dbReference type="AlphaFoldDB" id="A0A517QR57"/>
<keyword evidence="2" id="KW-1185">Reference proteome</keyword>
<gene>
    <name evidence="1" type="ORF">Mal48_33770</name>
</gene>
<reference evidence="1 2" key="1">
    <citation type="submission" date="2019-02" db="EMBL/GenBank/DDBJ databases">
        <title>Deep-cultivation of Planctomycetes and their phenomic and genomic characterization uncovers novel biology.</title>
        <authorList>
            <person name="Wiegand S."/>
            <person name="Jogler M."/>
            <person name="Boedeker C."/>
            <person name="Pinto D."/>
            <person name="Vollmers J."/>
            <person name="Rivas-Marin E."/>
            <person name="Kohn T."/>
            <person name="Peeters S.H."/>
            <person name="Heuer A."/>
            <person name="Rast P."/>
            <person name="Oberbeckmann S."/>
            <person name="Bunk B."/>
            <person name="Jeske O."/>
            <person name="Meyerdierks A."/>
            <person name="Storesund J.E."/>
            <person name="Kallscheuer N."/>
            <person name="Luecker S."/>
            <person name="Lage O.M."/>
            <person name="Pohl T."/>
            <person name="Merkel B.J."/>
            <person name="Hornburger P."/>
            <person name="Mueller R.-W."/>
            <person name="Bruemmer F."/>
            <person name="Labrenz M."/>
            <person name="Spormann A.M."/>
            <person name="Op den Camp H."/>
            <person name="Overmann J."/>
            <person name="Amann R."/>
            <person name="Jetten M.S.M."/>
            <person name="Mascher T."/>
            <person name="Medema M.H."/>
            <person name="Devos D.P."/>
            <person name="Kaster A.-K."/>
            <person name="Ovreas L."/>
            <person name="Rohde M."/>
            <person name="Galperin M.Y."/>
            <person name="Jogler C."/>
        </authorList>
    </citation>
    <scope>NUCLEOTIDE SEQUENCE [LARGE SCALE GENOMIC DNA]</scope>
    <source>
        <strain evidence="1 2">Mal48</strain>
    </source>
</reference>
<evidence type="ECO:0000313" key="2">
    <source>
        <dbReference type="Proteomes" id="UP000315724"/>
    </source>
</evidence>
<name>A0A517QR57_9PLAN</name>
<proteinExistence type="predicted"/>
<organism evidence="1 2">
    <name type="scientific">Thalassoglobus polymorphus</name>
    <dbReference type="NCBI Taxonomy" id="2527994"/>
    <lineage>
        <taxon>Bacteria</taxon>
        <taxon>Pseudomonadati</taxon>
        <taxon>Planctomycetota</taxon>
        <taxon>Planctomycetia</taxon>
        <taxon>Planctomycetales</taxon>
        <taxon>Planctomycetaceae</taxon>
        <taxon>Thalassoglobus</taxon>
    </lineage>
</organism>
<sequence>MGKELLRWNYEFISVFAVSRTTVISEISVQTGQVAVIANLVGNSNKEMPEKRLLNTESRIIFAKLRGATDGELVR</sequence>
<evidence type="ECO:0000313" key="1">
    <source>
        <dbReference type="EMBL" id="QDT34117.1"/>
    </source>
</evidence>
<dbReference type="Proteomes" id="UP000315724">
    <property type="component" value="Chromosome"/>
</dbReference>
<dbReference type="KEGG" id="tpol:Mal48_33770"/>
<protein>
    <submittedName>
        <fullName evidence="1">Uncharacterized protein</fullName>
    </submittedName>
</protein>
<accession>A0A517QR57</accession>